<evidence type="ECO:0000259" key="2">
    <source>
        <dbReference type="PROSITE" id="PS51259"/>
    </source>
</evidence>
<feature type="domain" description="MHD2" evidence="2">
    <location>
        <begin position="920"/>
        <end position="1032"/>
    </location>
</feature>
<dbReference type="PANTHER" id="PTHR31280">
    <property type="entry name" value="PROTEIN UNC-13 HOMOLOG"/>
    <property type="match status" value="1"/>
</dbReference>
<dbReference type="EMBL" id="GBEZ01024216">
    <property type="protein sequence ID" value="JAC62750.1"/>
    <property type="molecule type" value="Transcribed_RNA"/>
</dbReference>
<dbReference type="Pfam" id="PF25761">
    <property type="entry name" value="TPR_PATROL1"/>
    <property type="match status" value="1"/>
</dbReference>
<dbReference type="PROSITE" id="PS51259">
    <property type="entry name" value="MHD2"/>
    <property type="match status" value="1"/>
</dbReference>
<proteinExistence type="predicted"/>
<dbReference type="PANTHER" id="PTHR31280:SF2">
    <property type="entry name" value="PROTEIN UNC-13 HOMOLOG"/>
    <property type="match status" value="1"/>
</dbReference>
<reference evidence="3" key="1">
    <citation type="submission" date="2014-05" db="EMBL/GenBank/DDBJ databases">
        <title>The transcriptome of the halophilic microalga Tetraselmis sp. GSL018 isolated from the Great Salt Lake, Utah.</title>
        <authorList>
            <person name="Jinkerson R.E."/>
            <person name="D'Adamo S."/>
            <person name="Posewitz M.C."/>
        </authorList>
    </citation>
    <scope>NUCLEOTIDE SEQUENCE</scope>
    <source>
        <strain evidence="3">GSL018</strain>
    </source>
</reference>
<dbReference type="AlphaFoldDB" id="A0A061QWC8"/>
<evidence type="ECO:0000256" key="1">
    <source>
        <dbReference type="SAM" id="MobiDB-lite"/>
    </source>
</evidence>
<gene>
    <name evidence="3" type="ORF">TSPGSL018_22416</name>
</gene>
<dbReference type="InterPro" id="IPR014772">
    <property type="entry name" value="Munc13_dom-2"/>
</dbReference>
<feature type="compositionally biased region" description="Low complexity" evidence="1">
    <location>
        <begin position="338"/>
        <end position="348"/>
    </location>
</feature>
<name>A0A061QWC8_9CHLO</name>
<protein>
    <submittedName>
        <fullName evidence="3">Duf810-domain-containing protein</fullName>
    </submittedName>
</protein>
<feature type="compositionally biased region" description="Basic and acidic residues" evidence="1">
    <location>
        <begin position="780"/>
        <end position="790"/>
    </location>
</feature>
<feature type="region of interest" description="Disordered" evidence="1">
    <location>
        <begin position="1"/>
        <end position="101"/>
    </location>
</feature>
<sequence>MEGQRGSSDKGSPAKNKDSHSSRSSPSAGGGSARPTSDSGAGDDPQKRRFADDAATTSRSAQARTKADGEAPPERRRRAKSEGGPSLLAKLGLPSPRLFKPRRFGRQREGGLLAVPSHGPVLMHRSSGAIQPLEGIHLRIDGLASRESARGPGGGPDLDSSDAEILPGQMATALDGPALEQLAFTIFCACRRWRGSGKTEKALLQRVADGLQVDREVVRSTGGMLEQARIDAAGEDSPVGTLKLPLAMLVVGRASHFGKWSSFLSWRSCWEQILQHVAVEQAKGLKLRGVEGGSRMLARLAGSLRRMQVRDRDEYDAEEYAEAVGLMRETVERVVETAGSEEAGHTAAGAGGGITEEAPGSDRLYPEVFDPRAGGAGWDLPLQIRTSVARCLLSCVFDPLEEDDVIPEKEELQEALRVSVWPALGITSEMDAGLHAWVWFSQYLSGGSPAVLSGCLSACEGAASRAADSSAGAGDEDAETLLCPSVVAAIQEAVGSHLSDMHRRFRADLAMPDKLYGLLRVLETATPDRERLHELVRGTVSSSIRAEFLRASDSRGGDSARALLALAKDTAHIRQVALDCYAEAAGTVMPGVREAIARELHSCYGEAIISFLKSAEKYLSKELLELVAFADRLDAALLRCAVGEEFVLAPVFKDACADEHPESWRVMGAMQPALREWITSNVNNLPTWVRRINAEEGWRSPKGQRLQMSGSAREVLKIIHDTLEYLLGLGLRIPADLLRNVTDVLCSVVIEFSNHAAKDLDSSRFVPPVPILTRYKQKTVEKSMKSEARKRGGVGEAAMQHPSAPPADADGADGHRSPGAGGSEPPTDADSIALRINSLAQIRDKLPACVNDLADSWVPLGSVPGGAPTAEEFTCGLFDAAIHHVDVVIEDVLEFMVAKIIYHDLRHEIFGELYHWNVREAPLGPVLAKLDGALGDVASQVDDFDLRDMCALHTLRGMVRALLRVLLDGGDARFFGPQDAEFIEKDIDADLRGLFLSDGDGLDDETVEKELKPVREVLLLMKRDSSQLMLDFEKLEVKPEYYPGEPQMPPYPSQKLAGDPQVLLRVLCHRADRNCSKLLKKHYQLPRSEASNEVLKAKAKRFSALFKGDVSKSQKSVKDDTSNSCSGFWTSMRKSKTLISGPETGST</sequence>
<feature type="compositionally biased region" description="Low complexity" evidence="1">
    <location>
        <begin position="53"/>
        <end position="64"/>
    </location>
</feature>
<feature type="compositionally biased region" description="Basic and acidic residues" evidence="1">
    <location>
        <begin position="65"/>
        <end position="74"/>
    </location>
</feature>
<dbReference type="InterPro" id="IPR057984">
    <property type="entry name" value="PATROL1_C"/>
</dbReference>
<feature type="region of interest" description="Disordered" evidence="1">
    <location>
        <begin position="780"/>
        <end position="828"/>
    </location>
</feature>
<dbReference type="InterPro" id="IPR008528">
    <property type="entry name" value="unc-13_homologue"/>
</dbReference>
<feature type="region of interest" description="Disordered" evidence="1">
    <location>
        <begin position="338"/>
        <end position="357"/>
    </location>
</feature>
<accession>A0A061QWC8</accession>
<evidence type="ECO:0000313" key="3">
    <source>
        <dbReference type="EMBL" id="JAC62750.1"/>
    </source>
</evidence>
<feature type="compositionally biased region" description="Polar residues" evidence="1">
    <location>
        <begin position="1"/>
        <end position="10"/>
    </location>
</feature>
<organism evidence="3">
    <name type="scientific">Tetraselmis sp. GSL018</name>
    <dbReference type="NCBI Taxonomy" id="582737"/>
    <lineage>
        <taxon>Eukaryota</taxon>
        <taxon>Viridiplantae</taxon>
        <taxon>Chlorophyta</taxon>
        <taxon>core chlorophytes</taxon>
        <taxon>Chlorodendrophyceae</taxon>
        <taxon>Chlorodendrales</taxon>
        <taxon>Chlorodendraceae</taxon>
        <taxon>Tetraselmis</taxon>
    </lineage>
</organism>